<feature type="region of interest" description="Disordered" evidence="1">
    <location>
        <begin position="1"/>
        <end position="114"/>
    </location>
</feature>
<keyword evidence="3" id="KW-1185">Reference proteome</keyword>
<feature type="compositionally biased region" description="Low complexity" evidence="1">
    <location>
        <begin position="104"/>
        <end position="114"/>
    </location>
</feature>
<organism evidence="2 3">
    <name type="scientific">Elsinoe batatas</name>
    <dbReference type="NCBI Taxonomy" id="2601811"/>
    <lineage>
        <taxon>Eukaryota</taxon>
        <taxon>Fungi</taxon>
        <taxon>Dikarya</taxon>
        <taxon>Ascomycota</taxon>
        <taxon>Pezizomycotina</taxon>
        <taxon>Dothideomycetes</taxon>
        <taxon>Dothideomycetidae</taxon>
        <taxon>Myriangiales</taxon>
        <taxon>Elsinoaceae</taxon>
        <taxon>Elsinoe</taxon>
    </lineage>
</organism>
<name>A0A8K0L999_9PEZI</name>
<dbReference type="AlphaFoldDB" id="A0A8K0L999"/>
<dbReference type="Proteomes" id="UP000809789">
    <property type="component" value="Unassembled WGS sequence"/>
</dbReference>
<feature type="region of interest" description="Disordered" evidence="1">
    <location>
        <begin position="163"/>
        <end position="203"/>
    </location>
</feature>
<gene>
    <name evidence="2" type="ORF">KVT40_000270</name>
</gene>
<evidence type="ECO:0000313" key="3">
    <source>
        <dbReference type="Proteomes" id="UP000809789"/>
    </source>
</evidence>
<feature type="compositionally biased region" description="Basic and acidic residues" evidence="1">
    <location>
        <begin position="163"/>
        <end position="174"/>
    </location>
</feature>
<sequence length="203" mass="20979">MLGLRGIISANHRRQHGGSKQSGQPSKQGDTGNPVKTPPLSAVKPTEPAPQGEGFDNKVMDNATGQLKTYNKDIPALATQPGGKTPQQVKEPSIEGPKGYTSSDNGANAFGAGDFANKASNAAVTGVGSSAGAQGTAFADATTNIYGQEKVQGLKKVDGVAKENPEAFGKKTEDASNLGKTDYTQNPALADPRDFAPTSPKRR</sequence>
<protein>
    <submittedName>
        <fullName evidence="2">Uncharacterized protein</fullName>
    </submittedName>
</protein>
<accession>A0A8K0L999</accession>
<evidence type="ECO:0000313" key="2">
    <source>
        <dbReference type="EMBL" id="KAG8631130.1"/>
    </source>
</evidence>
<reference evidence="2" key="1">
    <citation type="submission" date="2021-07" db="EMBL/GenBank/DDBJ databases">
        <title>Elsinoe batatas strain:CRI-CJ2 Genome sequencing and assembly.</title>
        <authorList>
            <person name="Huang L."/>
        </authorList>
    </citation>
    <scope>NUCLEOTIDE SEQUENCE</scope>
    <source>
        <strain evidence="2">CRI-CJ2</strain>
    </source>
</reference>
<dbReference type="EMBL" id="JAESVG020000001">
    <property type="protein sequence ID" value="KAG8631130.1"/>
    <property type="molecule type" value="Genomic_DNA"/>
</dbReference>
<proteinExistence type="predicted"/>
<feature type="compositionally biased region" description="Polar residues" evidence="1">
    <location>
        <begin position="178"/>
        <end position="187"/>
    </location>
</feature>
<feature type="compositionally biased region" description="Polar residues" evidence="1">
    <location>
        <begin position="18"/>
        <end position="31"/>
    </location>
</feature>
<comment type="caution">
    <text evidence="2">The sequence shown here is derived from an EMBL/GenBank/DDBJ whole genome shotgun (WGS) entry which is preliminary data.</text>
</comment>
<evidence type="ECO:0000256" key="1">
    <source>
        <dbReference type="SAM" id="MobiDB-lite"/>
    </source>
</evidence>